<dbReference type="CDD" id="cd24121">
    <property type="entry name" value="ASKHA_NBD_FGGY_BaEryA-like"/>
    <property type="match status" value="1"/>
</dbReference>
<evidence type="ECO:0000256" key="2">
    <source>
        <dbReference type="ARBA" id="ARBA00022679"/>
    </source>
</evidence>
<keyword evidence="2 4" id="KW-0808">Transferase</keyword>
<evidence type="ECO:0000259" key="6">
    <source>
        <dbReference type="Pfam" id="PF00370"/>
    </source>
</evidence>
<dbReference type="PIRSF" id="PIRSF000538">
    <property type="entry name" value="GlpK"/>
    <property type="match status" value="1"/>
</dbReference>
<dbReference type="InterPro" id="IPR050406">
    <property type="entry name" value="FGGY_Carb_Kinase"/>
</dbReference>
<dbReference type="GO" id="GO:0016773">
    <property type="term" value="F:phosphotransferase activity, alcohol group as acceptor"/>
    <property type="evidence" value="ECO:0007669"/>
    <property type="project" value="InterPro"/>
</dbReference>
<dbReference type="Pfam" id="PF00370">
    <property type="entry name" value="FGGY_N"/>
    <property type="match status" value="1"/>
</dbReference>
<dbReference type="OrthoDB" id="9782710at2"/>
<proteinExistence type="inferred from homology"/>
<feature type="domain" description="Carbohydrate kinase FGGY N-terminal" evidence="6">
    <location>
        <begin position="3"/>
        <end position="245"/>
    </location>
</feature>
<dbReference type="SUPFAM" id="SSF53067">
    <property type="entry name" value="Actin-like ATPase domain"/>
    <property type="match status" value="2"/>
</dbReference>
<dbReference type="AlphaFoldDB" id="A0A4U0NRF8"/>
<dbReference type="PROSITE" id="PS00445">
    <property type="entry name" value="FGGY_KINASES_2"/>
    <property type="match status" value="1"/>
</dbReference>
<dbReference type="PANTHER" id="PTHR43095">
    <property type="entry name" value="SUGAR KINASE"/>
    <property type="match status" value="1"/>
</dbReference>
<feature type="compositionally biased region" description="Low complexity" evidence="5">
    <location>
        <begin position="530"/>
        <end position="555"/>
    </location>
</feature>
<evidence type="ECO:0000256" key="1">
    <source>
        <dbReference type="ARBA" id="ARBA00009156"/>
    </source>
</evidence>
<dbReference type="RefSeq" id="WP_136738707.1">
    <property type="nucleotide sequence ID" value="NZ_SUMB01000002.1"/>
</dbReference>
<dbReference type="InterPro" id="IPR018485">
    <property type="entry name" value="FGGY_C"/>
</dbReference>
<comment type="caution">
    <text evidence="8">The sequence shown here is derived from an EMBL/GenBank/DDBJ whole genome shotgun (WGS) entry which is preliminary data.</text>
</comment>
<dbReference type="Gene3D" id="3.30.420.40">
    <property type="match status" value="2"/>
</dbReference>
<evidence type="ECO:0000313" key="8">
    <source>
        <dbReference type="EMBL" id="TJZ57087.1"/>
    </source>
</evidence>
<organism evidence="8 9">
    <name type="scientific">Streptomyces piniterrae</name>
    <dbReference type="NCBI Taxonomy" id="2571125"/>
    <lineage>
        <taxon>Bacteria</taxon>
        <taxon>Bacillati</taxon>
        <taxon>Actinomycetota</taxon>
        <taxon>Actinomycetes</taxon>
        <taxon>Kitasatosporales</taxon>
        <taxon>Streptomycetaceae</taxon>
        <taxon>Streptomyces</taxon>
    </lineage>
</organism>
<evidence type="ECO:0000256" key="5">
    <source>
        <dbReference type="SAM" id="MobiDB-lite"/>
    </source>
</evidence>
<dbReference type="Proteomes" id="UP000308697">
    <property type="component" value="Unassembled WGS sequence"/>
</dbReference>
<dbReference type="Pfam" id="PF02782">
    <property type="entry name" value="FGGY_C"/>
    <property type="match status" value="1"/>
</dbReference>
<dbReference type="InterPro" id="IPR018483">
    <property type="entry name" value="Carb_kinase_FGGY_CS"/>
</dbReference>
<dbReference type="InterPro" id="IPR043129">
    <property type="entry name" value="ATPase_NBD"/>
</dbReference>
<reference evidence="8 9" key="1">
    <citation type="submission" date="2019-04" db="EMBL/GenBank/DDBJ databases">
        <title>Streptomyces piniterrae sp. nov., a heliquinomycin-producing actinomycete isolated from rhizosphere soil of Pinus yunnanensis.</title>
        <authorList>
            <person name="Zhuang X."/>
            <person name="Zhao J."/>
        </authorList>
    </citation>
    <scope>NUCLEOTIDE SEQUENCE [LARGE SCALE GENOMIC DNA]</scope>
    <source>
        <strain evidence="9">jys28</strain>
    </source>
</reference>
<feature type="region of interest" description="Disordered" evidence="5">
    <location>
        <begin position="500"/>
        <end position="555"/>
    </location>
</feature>
<dbReference type="GO" id="GO:0005975">
    <property type="term" value="P:carbohydrate metabolic process"/>
    <property type="evidence" value="ECO:0007669"/>
    <property type="project" value="InterPro"/>
</dbReference>
<evidence type="ECO:0000313" key="9">
    <source>
        <dbReference type="Proteomes" id="UP000308697"/>
    </source>
</evidence>
<evidence type="ECO:0000256" key="3">
    <source>
        <dbReference type="ARBA" id="ARBA00022777"/>
    </source>
</evidence>
<dbReference type="InterPro" id="IPR000577">
    <property type="entry name" value="Carb_kinase_FGGY"/>
</dbReference>
<name>A0A4U0NRF8_9ACTN</name>
<keyword evidence="9" id="KW-1185">Reference proteome</keyword>
<keyword evidence="3 4" id="KW-0418">Kinase</keyword>
<evidence type="ECO:0000259" key="7">
    <source>
        <dbReference type="Pfam" id="PF02782"/>
    </source>
</evidence>
<feature type="domain" description="Carbohydrate kinase FGGY C-terminal" evidence="7">
    <location>
        <begin position="323"/>
        <end position="439"/>
    </location>
</feature>
<comment type="similarity">
    <text evidence="1 4">Belongs to the FGGY kinase family.</text>
</comment>
<protein>
    <submittedName>
        <fullName evidence="8">Carbohydrate kinase</fullName>
    </submittedName>
</protein>
<gene>
    <name evidence="8" type="ORF">FCH28_06380</name>
</gene>
<sequence length="555" mass="58630">MSVLTIDVGTTMIKSVVFDDQGTEIAVSRQATEVHRPHPGWAEQDMDAVWNAVVFTVRSVLSDVSELADPVWLVSFTAQGDGAWLVDERGRPTGPAILWSDGRAGDRLTAWQRDGILEAAFRRNGSLTCAGMPNALFSWLAEHDPDRLARSATSLTAAGWLFLRLTGVRATDESDASAPFLDHATGDYDPQILELFGLTAYARLLPTVLGESERIAEITAEASGQLGLPAGLPVVMAPYDIASTARGVGVVNPGQACSILGTTLCTEIVRTDVDTTGEPSGINIAYRGRERVLRAFPTLNGAEVLGWAAEMLGLTGPPELARLAFQSEPGAHGLMFLPYLSPAGERAPFLDPRARGSFWGMSLEHSRADMARAVFDGLSLVLRDSLAAARTDISELRLCGGGANSDAWCALIADATGVPTARAGDTELGAKGAFLTGLVRSGAESSMHSAATKYVRMRSSWEPDPERAEFYAALYEDFLGWRTIAREAGWRGGAVWRGSTAGRRAASGPPPADDGIPRQGAGPTPPATHAVRPAAGGTTVTTGPRAPTAPGGTRV</sequence>
<dbReference type="PANTHER" id="PTHR43095:SF3">
    <property type="entry name" value="L-XYLULOSE_3-KETO-L-GULONATE KINASE"/>
    <property type="match status" value="1"/>
</dbReference>
<dbReference type="EMBL" id="SUMB01000002">
    <property type="protein sequence ID" value="TJZ57087.1"/>
    <property type="molecule type" value="Genomic_DNA"/>
</dbReference>
<accession>A0A4U0NRF8</accession>
<dbReference type="InterPro" id="IPR018484">
    <property type="entry name" value="FGGY_N"/>
</dbReference>
<evidence type="ECO:0000256" key="4">
    <source>
        <dbReference type="RuleBase" id="RU003733"/>
    </source>
</evidence>
<dbReference type="GO" id="GO:0016301">
    <property type="term" value="F:kinase activity"/>
    <property type="evidence" value="ECO:0007669"/>
    <property type="project" value="UniProtKB-KW"/>
</dbReference>